<dbReference type="AlphaFoldDB" id="A0A4Q9UZL2"/>
<dbReference type="PANTHER" id="PTHR22602">
    <property type="entry name" value="TRANSFERASE CAF17, MITOCHONDRIAL-RELATED"/>
    <property type="match status" value="1"/>
</dbReference>
<accession>A0A4Q9UZL2</accession>
<dbReference type="Gene3D" id="3.30.1360.120">
    <property type="entry name" value="Probable tRNA modification gtpase trme, domain 1"/>
    <property type="match status" value="1"/>
</dbReference>
<comment type="caution">
    <text evidence="3">The sequence shown here is derived from an EMBL/GenBank/DDBJ whole genome shotgun (WGS) entry which is preliminary data.</text>
</comment>
<dbReference type="PIRSF" id="PIRSF006487">
    <property type="entry name" value="GcvT"/>
    <property type="match status" value="1"/>
</dbReference>
<proteinExistence type="predicted"/>
<sequence length="387" mass="42554">MPKRQLMTTNPSRLLIRSRRIDMYSLFSGAVMDAAAAVPAHFGNPFAEEESLRRGRSVTDLSFLEVITVAGVDRKTWLHNLSTCPFNEMAAGESREMLILDPHGHIEHAAAVTDDGETIWLITDTGKAQLLIDFLESMKFMMRVDIKRVPAVVLGVSTSLSEFSEDVRATHSEMALVAWEDPWPRTLPGGADYGLADDVHPARNTHRTLLVLGEQSAPVVVEKLLGEGMTPVGLVAWEAARIVDRRPRAALDAADQPLPHELDWIRTAVHLNKGCYRGQETVAKLVNLGRPPRRFTYLYLEGPEGDLPAPGTEVFRGERRVGVLTSVARDFEEGPVGLALIKRSTPVSDQLRVGDFVAVQEEIVSAEGKSSVSPQERPGSELRKGAK</sequence>
<feature type="region of interest" description="Disordered" evidence="2">
    <location>
        <begin position="366"/>
        <end position="387"/>
    </location>
</feature>
<dbReference type="SUPFAM" id="SSF103025">
    <property type="entry name" value="Folate-binding domain"/>
    <property type="match status" value="1"/>
</dbReference>
<keyword evidence="1" id="KW-0809">Transit peptide</keyword>
<dbReference type="InterPro" id="IPR027266">
    <property type="entry name" value="TrmE/GcvT-like"/>
</dbReference>
<protein>
    <submittedName>
        <fullName evidence="3">Folate-binding protein</fullName>
    </submittedName>
</protein>
<evidence type="ECO:0000313" key="3">
    <source>
        <dbReference type="EMBL" id="TBW21465.1"/>
    </source>
</evidence>
<name>A0A4Q9UZL2_9ACTO</name>
<gene>
    <name evidence="3" type="ORF">EZJ44_05840</name>
</gene>
<dbReference type="Proteomes" id="UP000293036">
    <property type="component" value="Unassembled WGS sequence"/>
</dbReference>
<dbReference type="InterPro" id="IPR045179">
    <property type="entry name" value="YgfZ/GcvT"/>
</dbReference>
<dbReference type="InterPro" id="IPR017703">
    <property type="entry name" value="YgfZ/GCV_T_CS"/>
</dbReference>
<evidence type="ECO:0000256" key="1">
    <source>
        <dbReference type="ARBA" id="ARBA00022946"/>
    </source>
</evidence>
<dbReference type="PANTHER" id="PTHR22602:SF0">
    <property type="entry name" value="TRANSFERASE CAF17, MITOCHONDRIAL-RELATED"/>
    <property type="match status" value="1"/>
</dbReference>
<evidence type="ECO:0000256" key="2">
    <source>
        <dbReference type="SAM" id="MobiDB-lite"/>
    </source>
</evidence>
<keyword evidence="4" id="KW-1185">Reference proteome</keyword>
<reference evidence="3 4" key="1">
    <citation type="submission" date="2019-02" db="EMBL/GenBank/DDBJ databases">
        <title>Arcanobacterium bovis sp. nov., isolated from the milk of a cow with mastitis.</title>
        <authorList>
            <person name="Sammra O."/>
            <person name="Foster G."/>
            <person name="Hassan A."/>
            <person name="Alssahen M."/>
            <person name="Laemmler C."/>
            <person name="Borowiak M."/>
            <person name="Malorny B."/>
            <person name="Abdulmawjood A."/>
        </authorList>
    </citation>
    <scope>NUCLEOTIDE SEQUENCE [LARGE SCALE GENOMIC DNA]</scope>
    <source>
        <strain evidence="3 4">C605018/01/1</strain>
    </source>
</reference>
<evidence type="ECO:0000313" key="4">
    <source>
        <dbReference type="Proteomes" id="UP000293036"/>
    </source>
</evidence>
<dbReference type="GO" id="GO:0016226">
    <property type="term" value="P:iron-sulfur cluster assembly"/>
    <property type="evidence" value="ECO:0007669"/>
    <property type="project" value="TreeGrafter"/>
</dbReference>
<dbReference type="EMBL" id="SJDT01000004">
    <property type="protein sequence ID" value="TBW21465.1"/>
    <property type="molecule type" value="Genomic_DNA"/>
</dbReference>
<dbReference type="OrthoDB" id="9796287at2"/>
<dbReference type="NCBIfam" id="TIGR03317">
    <property type="entry name" value="ygfZ_signature"/>
    <property type="match status" value="1"/>
</dbReference>
<feature type="compositionally biased region" description="Basic and acidic residues" evidence="2">
    <location>
        <begin position="378"/>
        <end position="387"/>
    </location>
</feature>
<organism evidence="3 4">
    <name type="scientific">Arcanobacterium bovis</name>
    <dbReference type="NCBI Taxonomy" id="2529275"/>
    <lineage>
        <taxon>Bacteria</taxon>
        <taxon>Bacillati</taxon>
        <taxon>Actinomycetota</taxon>
        <taxon>Actinomycetes</taxon>
        <taxon>Actinomycetales</taxon>
        <taxon>Actinomycetaceae</taxon>
        <taxon>Arcanobacterium</taxon>
    </lineage>
</organism>
<dbReference type="Gene3D" id="2.40.30.160">
    <property type="match status" value="1"/>
</dbReference>